<proteinExistence type="predicted"/>
<reference evidence="1" key="1">
    <citation type="submission" date="2019-12" db="EMBL/GenBank/DDBJ databases">
        <title>Genome sequencing and annotation of Brassica cretica.</title>
        <authorList>
            <person name="Studholme D.J."/>
            <person name="Sarris P."/>
        </authorList>
    </citation>
    <scope>NUCLEOTIDE SEQUENCE</scope>
    <source>
        <strain evidence="1">PFS-109/04</strain>
        <tissue evidence="1">Leaf</tissue>
    </source>
</reference>
<dbReference type="EMBL" id="QGKX02000088">
    <property type="protein sequence ID" value="KAF3584364.1"/>
    <property type="molecule type" value="Genomic_DNA"/>
</dbReference>
<organism evidence="1 2">
    <name type="scientific">Brassica cretica</name>
    <name type="common">Mustard</name>
    <dbReference type="NCBI Taxonomy" id="69181"/>
    <lineage>
        <taxon>Eukaryota</taxon>
        <taxon>Viridiplantae</taxon>
        <taxon>Streptophyta</taxon>
        <taxon>Embryophyta</taxon>
        <taxon>Tracheophyta</taxon>
        <taxon>Spermatophyta</taxon>
        <taxon>Magnoliopsida</taxon>
        <taxon>eudicotyledons</taxon>
        <taxon>Gunneridae</taxon>
        <taxon>Pentapetalae</taxon>
        <taxon>rosids</taxon>
        <taxon>malvids</taxon>
        <taxon>Brassicales</taxon>
        <taxon>Brassicaceae</taxon>
        <taxon>Brassiceae</taxon>
        <taxon>Brassica</taxon>
    </lineage>
</organism>
<evidence type="ECO:0000313" key="2">
    <source>
        <dbReference type="Proteomes" id="UP000712600"/>
    </source>
</evidence>
<comment type="caution">
    <text evidence="1">The sequence shown here is derived from an EMBL/GenBank/DDBJ whole genome shotgun (WGS) entry which is preliminary data.</text>
</comment>
<accession>A0A8S9RXE4</accession>
<gene>
    <name evidence="1" type="ORF">F2Q69_00027011</name>
</gene>
<protein>
    <submittedName>
        <fullName evidence="1">Uncharacterized protein</fullName>
    </submittedName>
</protein>
<dbReference type="Proteomes" id="UP000712600">
    <property type="component" value="Unassembled WGS sequence"/>
</dbReference>
<evidence type="ECO:0000313" key="1">
    <source>
        <dbReference type="EMBL" id="KAF3584364.1"/>
    </source>
</evidence>
<dbReference type="AlphaFoldDB" id="A0A8S9RXE4"/>
<sequence>MGFRWWLIETRAYTPKFMIFRNGHRNGRIMTSVKFGCYQNTYRYDWSRNIGAWTSTIKFCELPDNTALNSIDSLVNSTQVIARIKRPAGHVCPWQVDGDAFRWTIATMRLHDEEDACSYD</sequence>
<name>A0A8S9RXE4_BRACR</name>